<dbReference type="GO" id="GO:0003700">
    <property type="term" value="F:DNA-binding transcription factor activity"/>
    <property type="evidence" value="ECO:0007669"/>
    <property type="project" value="InterPro"/>
</dbReference>
<dbReference type="SMART" id="SM00342">
    <property type="entry name" value="HTH_ARAC"/>
    <property type="match status" value="1"/>
</dbReference>
<proteinExistence type="predicted"/>
<dbReference type="Pfam" id="PF12833">
    <property type="entry name" value="HTH_18"/>
    <property type="match status" value="1"/>
</dbReference>
<dbReference type="PANTHER" id="PTHR47504:SF5">
    <property type="entry name" value="RIGHT ORIGIN-BINDING PROTEIN"/>
    <property type="match status" value="1"/>
</dbReference>
<sequence length="287" mass="32923">MSRLSPQLNRINSLLAFIHQNIEQSMSVHDLAAQSCWSRWQLQRIFQELTNKNLAKYVREQKLSRAAEQLLDGKMRVTDIALQYGFNSEVSFSRAFKQHFGLAPGAYKRRGDRQGISAPMVLMDNPRSQTQRMIEVRIESRPAFKVYGVAGQIDNLYTPQADFKLKVPSLWRSFHQLYPMQSEGLTGVVDTLNIHASGKLNYLAGSQQLSEASEQLQCWNVPQQLYAIVSHTGLIQDLAATIDWFIHQWLPESEYQGVDGYELECYPENYQPQSPSATMEYFLPIQK</sequence>
<dbReference type="InterPro" id="IPR011256">
    <property type="entry name" value="Reg_factor_effector_dom_sf"/>
</dbReference>
<evidence type="ECO:0000256" key="3">
    <source>
        <dbReference type="ARBA" id="ARBA00023163"/>
    </source>
</evidence>
<dbReference type="InterPro" id="IPR010499">
    <property type="entry name" value="AraC_E-bd"/>
</dbReference>
<dbReference type="Gene3D" id="1.10.10.60">
    <property type="entry name" value="Homeodomain-like"/>
    <property type="match status" value="2"/>
</dbReference>
<dbReference type="PANTHER" id="PTHR47504">
    <property type="entry name" value="RIGHT ORIGIN-BINDING PROTEIN"/>
    <property type="match status" value="1"/>
</dbReference>
<dbReference type="Proteomes" id="UP000014461">
    <property type="component" value="Unassembled WGS sequence"/>
</dbReference>
<keyword evidence="3" id="KW-0804">Transcription</keyword>
<dbReference type="PROSITE" id="PS00041">
    <property type="entry name" value="HTH_ARAC_FAMILY_1"/>
    <property type="match status" value="1"/>
</dbReference>
<dbReference type="InterPro" id="IPR020449">
    <property type="entry name" value="Tscrpt_reg_AraC-type_HTH"/>
</dbReference>
<dbReference type="Pfam" id="PF06445">
    <property type="entry name" value="GyrI-like"/>
    <property type="match status" value="1"/>
</dbReference>
<evidence type="ECO:0000313" key="6">
    <source>
        <dbReference type="Proteomes" id="UP000014461"/>
    </source>
</evidence>
<dbReference type="SUPFAM" id="SSF55136">
    <property type="entry name" value="Probable bacterial effector-binding domain"/>
    <property type="match status" value="1"/>
</dbReference>
<keyword evidence="1" id="KW-0805">Transcription regulation</keyword>
<dbReference type="InterPro" id="IPR018060">
    <property type="entry name" value="HTH_AraC"/>
</dbReference>
<evidence type="ECO:0000259" key="4">
    <source>
        <dbReference type="PROSITE" id="PS01124"/>
    </source>
</evidence>
<evidence type="ECO:0000256" key="2">
    <source>
        <dbReference type="ARBA" id="ARBA00023125"/>
    </source>
</evidence>
<keyword evidence="2" id="KW-0238">DNA-binding</keyword>
<dbReference type="OrthoDB" id="282744at2"/>
<dbReference type="InterPro" id="IPR009057">
    <property type="entry name" value="Homeodomain-like_sf"/>
</dbReference>
<dbReference type="InterPro" id="IPR029442">
    <property type="entry name" value="GyrI-like"/>
</dbReference>
<dbReference type="SUPFAM" id="SSF46689">
    <property type="entry name" value="Homeodomain-like"/>
    <property type="match status" value="2"/>
</dbReference>
<keyword evidence="6" id="KW-1185">Reference proteome</keyword>
<reference evidence="5" key="1">
    <citation type="journal article" date="2013" name="Genome Announc.">
        <title>Draft Genome Sequence of Agarivorans albus Strain MKT 106T, an Agarolytic Marine Bacterium.</title>
        <authorList>
            <person name="Yasuike M."/>
            <person name="Nakamura Y."/>
            <person name="Kai W."/>
            <person name="Fujiwara A."/>
            <person name="Fukui Y."/>
            <person name="Satomi M."/>
            <person name="Sano M."/>
        </authorList>
    </citation>
    <scope>NUCLEOTIDE SEQUENCE [LARGE SCALE GENOMIC DNA]</scope>
</reference>
<dbReference type="GO" id="GO:0043565">
    <property type="term" value="F:sequence-specific DNA binding"/>
    <property type="evidence" value="ECO:0007669"/>
    <property type="project" value="InterPro"/>
</dbReference>
<dbReference type="AlphaFoldDB" id="R9PTQ4"/>
<comment type="caution">
    <text evidence="5">The sequence shown here is derived from an EMBL/GenBank/DDBJ whole genome shotgun (WGS) entry which is preliminary data.</text>
</comment>
<dbReference type="SMART" id="SM00871">
    <property type="entry name" value="AraC_E_bind"/>
    <property type="match status" value="1"/>
</dbReference>
<dbReference type="RefSeq" id="WP_016402593.1">
    <property type="nucleotide sequence ID" value="NZ_BARX01000020.1"/>
</dbReference>
<dbReference type="STRING" id="1331007.AALB_2906"/>
<feature type="domain" description="HTH araC/xylS-type" evidence="4">
    <location>
        <begin position="12"/>
        <end position="110"/>
    </location>
</feature>
<dbReference type="InterPro" id="IPR050959">
    <property type="entry name" value="MarA-like"/>
</dbReference>
<dbReference type="EMBL" id="BARX01000020">
    <property type="protein sequence ID" value="GAD02826.1"/>
    <property type="molecule type" value="Genomic_DNA"/>
</dbReference>
<evidence type="ECO:0000256" key="1">
    <source>
        <dbReference type="ARBA" id="ARBA00023015"/>
    </source>
</evidence>
<accession>R9PTQ4</accession>
<dbReference type="InterPro" id="IPR018062">
    <property type="entry name" value="HTH_AraC-typ_CS"/>
</dbReference>
<dbReference type="PRINTS" id="PR00032">
    <property type="entry name" value="HTHARAC"/>
</dbReference>
<gene>
    <name evidence="5" type="ORF">AALB_2906</name>
</gene>
<protein>
    <submittedName>
        <fullName evidence="5">Transcriptional regulator</fullName>
    </submittedName>
</protein>
<dbReference type="PROSITE" id="PS01124">
    <property type="entry name" value="HTH_ARAC_FAMILY_2"/>
    <property type="match status" value="1"/>
</dbReference>
<name>R9PTQ4_AGAAL</name>
<evidence type="ECO:0000313" key="5">
    <source>
        <dbReference type="EMBL" id="GAD02826.1"/>
    </source>
</evidence>
<organism evidence="5 6">
    <name type="scientific">Agarivorans albus MKT 106</name>
    <dbReference type="NCBI Taxonomy" id="1331007"/>
    <lineage>
        <taxon>Bacteria</taxon>
        <taxon>Pseudomonadati</taxon>
        <taxon>Pseudomonadota</taxon>
        <taxon>Gammaproteobacteria</taxon>
        <taxon>Alteromonadales</taxon>
        <taxon>Alteromonadaceae</taxon>
        <taxon>Agarivorans</taxon>
    </lineage>
</organism>
<dbReference type="Gene3D" id="3.20.80.10">
    <property type="entry name" value="Regulatory factor, effector binding domain"/>
    <property type="match status" value="1"/>
</dbReference>